<evidence type="ECO:0000256" key="1">
    <source>
        <dbReference type="SAM" id="SignalP"/>
    </source>
</evidence>
<comment type="caution">
    <text evidence="2">The sequence shown here is derived from an EMBL/GenBank/DDBJ whole genome shotgun (WGS) entry which is preliminary data.</text>
</comment>
<feature type="chain" id="PRO_5035834824" evidence="1">
    <location>
        <begin position="19"/>
        <end position="274"/>
    </location>
</feature>
<protein>
    <submittedName>
        <fullName evidence="2">Uncharacterized protein</fullName>
    </submittedName>
</protein>
<keyword evidence="3" id="KW-1185">Reference proteome</keyword>
<reference evidence="2" key="1">
    <citation type="submission" date="2022-03" db="EMBL/GenBank/DDBJ databases">
        <authorList>
            <person name="Martin C."/>
        </authorList>
    </citation>
    <scope>NUCLEOTIDE SEQUENCE</scope>
</reference>
<dbReference type="AlphaFoldDB" id="A0A8S4PRI0"/>
<sequence length="274" mass="32169">MGMLRLFACCLIFVILNGKDVQCKENPVTGIIKGVYLTEDKLTERFLKIDAKVVHHLLEVTTKEAKEYIKTLPEKDKDKRIVERSIKMMSKIDTRLKKFWNQLNKWNEIRVEVLNIMRYDSKAMLEMTDFIFKDTLHISNDIETYESDINYSFEYVIRATGLKNMDSNLLNGTKFTKDYRKSIDRWLDKDSNLKGMMMRLKEKLKQFYMVLKRLKKLTGWMVKSVLRLKIPEIDGSNNCNKQSEGVNFIKTDNGANFLAVCDSEWLVVAQRFDG</sequence>
<accession>A0A8S4PRI0</accession>
<feature type="signal peptide" evidence="1">
    <location>
        <begin position="1"/>
        <end position="18"/>
    </location>
</feature>
<name>A0A8S4PRI0_OWEFU</name>
<gene>
    <name evidence="2" type="ORF">OFUS_LOCUS20638</name>
</gene>
<evidence type="ECO:0000313" key="2">
    <source>
        <dbReference type="EMBL" id="CAH1796202.1"/>
    </source>
</evidence>
<dbReference type="Proteomes" id="UP000749559">
    <property type="component" value="Unassembled WGS sequence"/>
</dbReference>
<keyword evidence="1" id="KW-0732">Signal</keyword>
<proteinExistence type="predicted"/>
<dbReference type="EMBL" id="CAIIXF020000010">
    <property type="protein sequence ID" value="CAH1796202.1"/>
    <property type="molecule type" value="Genomic_DNA"/>
</dbReference>
<evidence type="ECO:0000313" key="3">
    <source>
        <dbReference type="Proteomes" id="UP000749559"/>
    </source>
</evidence>
<organism evidence="2 3">
    <name type="scientific">Owenia fusiformis</name>
    <name type="common">Polychaete worm</name>
    <dbReference type="NCBI Taxonomy" id="6347"/>
    <lineage>
        <taxon>Eukaryota</taxon>
        <taxon>Metazoa</taxon>
        <taxon>Spiralia</taxon>
        <taxon>Lophotrochozoa</taxon>
        <taxon>Annelida</taxon>
        <taxon>Polychaeta</taxon>
        <taxon>Sedentaria</taxon>
        <taxon>Canalipalpata</taxon>
        <taxon>Sabellida</taxon>
        <taxon>Oweniida</taxon>
        <taxon>Oweniidae</taxon>
        <taxon>Owenia</taxon>
    </lineage>
</organism>
<feature type="non-terminal residue" evidence="2">
    <location>
        <position position="1"/>
    </location>
</feature>